<organism evidence="4 5">
    <name type="scientific">Thiosulfativibrio zosterae</name>
    <dbReference type="NCBI Taxonomy" id="2675053"/>
    <lineage>
        <taxon>Bacteria</taxon>
        <taxon>Pseudomonadati</taxon>
        <taxon>Pseudomonadota</taxon>
        <taxon>Gammaproteobacteria</taxon>
        <taxon>Thiotrichales</taxon>
        <taxon>Piscirickettsiaceae</taxon>
        <taxon>Thiosulfativibrio</taxon>
    </lineage>
</organism>
<keyword evidence="1 2" id="KW-0597">Phosphoprotein</keyword>
<protein>
    <submittedName>
        <fullName evidence="4">Response regulator</fullName>
    </submittedName>
</protein>
<dbReference type="EMBL" id="AP021888">
    <property type="protein sequence ID" value="BBP42855.1"/>
    <property type="molecule type" value="Genomic_DNA"/>
</dbReference>
<reference evidence="5" key="1">
    <citation type="submission" date="2019-11" db="EMBL/GenBank/DDBJ databases">
        <title>Isolation and characterization of two novel species in the genus Thiomicrorhabdus.</title>
        <authorList>
            <person name="Mochizuki J."/>
            <person name="Kojima H."/>
            <person name="Fukui M."/>
        </authorList>
    </citation>
    <scope>NUCLEOTIDE SEQUENCE [LARGE SCALE GENOMIC DNA]</scope>
    <source>
        <strain evidence="5">AkT22</strain>
    </source>
</reference>
<feature type="domain" description="Response regulatory" evidence="3">
    <location>
        <begin position="2"/>
        <end position="119"/>
    </location>
</feature>
<dbReference type="InterPro" id="IPR011006">
    <property type="entry name" value="CheY-like_superfamily"/>
</dbReference>
<dbReference type="Gene3D" id="3.40.50.2300">
    <property type="match status" value="1"/>
</dbReference>
<evidence type="ECO:0000313" key="4">
    <source>
        <dbReference type="EMBL" id="BBP42855.1"/>
    </source>
</evidence>
<sequence length="122" mass="13745">MKILIVDDQDMIRKLVVMTLTNRNDEIAEVDNGSDVLPMIDSFKPDLVVLDVMMPGAFDGFDLCRKIKSNPETNHIKVVMLTAKALDDDKEEAKYAGADEYLVKPFSPINLITAVEKFEKQI</sequence>
<gene>
    <name evidence="4" type="primary">cheY40H-2</name>
    <name evidence="4" type="ORF">THMIRHAT_06010</name>
</gene>
<name>A0A6F8PL90_9GAMM</name>
<dbReference type="InterPro" id="IPR050595">
    <property type="entry name" value="Bact_response_regulator"/>
</dbReference>
<evidence type="ECO:0000313" key="5">
    <source>
        <dbReference type="Proteomes" id="UP000501466"/>
    </source>
</evidence>
<dbReference type="RefSeq" id="WP_173290645.1">
    <property type="nucleotide sequence ID" value="NZ_AP021888.1"/>
</dbReference>
<dbReference type="InterPro" id="IPR001789">
    <property type="entry name" value="Sig_transdc_resp-reg_receiver"/>
</dbReference>
<dbReference type="KEGG" id="tzo:THMIRHAT_06010"/>
<evidence type="ECO:0000256" key="2">
    <source>
        <dbReference type="PROSITE-ProRule" id="PRU00169"/>
    </source>
</evidence>
<keyword evidence="5" id="KW-1185">Reference proteome</keyword>
<dbReference type="SUPFAM" id="SSF52172">
    <property type="entry name" value="CheY-like"/>
    <property type="match status" value="1"/>
</dbReference>
<dbReference type="Pfam" id="PF00072">
    <property type="entry name" value="Response_reg"/>
    <property type="match status" value="1"/>
</dbReference>
<evidence type="ECO:0000256" key="1">
    <source>
        <dbReference type="ARBA" id="ARBA00022553"/>
    </source>
</evidence>
<dbReference type="PANTHER" id="PTHR44591:SF3">
    <property type="entry name" value="RESPONSE REGULATORY DOMAIN-CONTAINING PROTEIN"/>
    <property type="match status" value="1"/>
</dbReference>
<evidence type="ECO:0000259" key="3">
    <source>
        <dbReference type="PROSITE" id="PS50110"/>
    </source>
</evidence>
<dbReference type="Proteomes" id="UP000501466">
    <property type="component" value="Chromosome"/>
</dbReference>
<dbReference type="PROSITE" id="PS50110">
    <property type="entry name" value="RESPONSE_REGULATORY"/>
    <property type="match status" value="1"/>
</dbReference>
<accession>A0A6F8PL90</accession>
<dbReference type="SMART" id="SM00448">
    <property type="entry name" value="REC"/>
    <property type="match status" value="1"/>
</dbReference>
<dbReference type="GO" id="GO:0000160">
    <property type="term" value="P:phosphorelay signal transduction system"/>
    <property type="evidence" value="ECO:0007669"/>
    <property type="project" value="InterPro"/>
</dbReference>
<feature type="modified residue" description="4-aspartylphosphate" evidence="2">
    <location>
        <position position="51"/>
    </location>
</feature>
<proteinExistence type="predicted"/>
<dbReference type="PANTHER" id="PTHR44591">
    <property type="entry name" value="STRESS RESPONSE REGULATOR PROTEIN 1"/>
    <property type="match status" value="1"/>
</dbReference>
<dbReference type="AlphaFoldDB" id="A0A6F8PL90"/>